<gene>
    <name evidence="2" type="ORF">R1sor_020860</name>
</gene>
<evidence type="ECO:0000256" key="1">
    <source>
        <dbReference type="SAM" id="Coils"/>
    </source>
</evidence>
<feature type="coiled-coil region" evidence="1">
    <location>
        <begin position="58"/>
        <end position="99"/>
    </location>
</feature>
<organism evidence="2 3">
    <name type="scientific">Riccia sorocarpa</name>
    <dbReference type="NCBI Taxonomy" id="122646"/>
    <lineage>
        <taxon>Eukaryota</taxon>
        <taxon>Viridiplantae</taxon>
        <taxon>Streptophyta</taxon>
        <taxon>Embryophyta</taxon>
        <taxon>Marchantiophyta</taxon>
        <taxon>Marchantiopsida</taxon>
        <taxon>Marchantiidae</taxon>
        <taxon>Marchantiales</taxon>
        <taxon>Ricciaceae</taxon>
        <taxon>Riccia</taxon>
    </lineage>
</organism>
<dbReference type="AlphaFoldDB" id="A0ABD3GJL7"/>
<comment type="caution">
    <text evidence="2">The sequence shown here is derived from an EMBL/GenBank/DDBJ whole genome shotgun (WGS) entry which is preliminary data.</text>
</comment>
<dbReference type="EMBL" id="JBJQOH010000007">
    <property type="protein sequence ID" value="KAL3677904.1"/>
    <property type="molecule type" value="Genomic_DNA"/>
</dbReference>
<reference evidence="2 3" key="1">
    <citation type="submission" date="2024-09" db="EMBL/GenBank/DDBJ databases">
        <title>Chromosome-scale assembly of Riccia sorocarpa.</title>
        <authorList>
            <person name="Paukszto L."/>
        </authorList>
    </citation>
    <scope>NUCLEOTIDE SEQUENCE [LARGE SCALE GENOMIC DNA]</scope>
    <source>
        <strain evidence="2">LP-2024</strain>
        <tissue evidence="2">Aerial parts of the thallus</tissue>
    </source>
</reference>
<name>A0ABD3GJL7_9MARC</name>
<evidence type="ECO:0000313" key="3">
    <source>
        <dbReference type="Proteomes" id="UP001633002"/>
    </source>
</evidence>
<sequence length="134" mass="14754">MMPSRHKSGRSHLLCDAIWTLMDDQGSSRHRGDGRAVAARRRRSGIVSCSASSPRRVRVEFKEELNIAQNQVTKLEEQLRVAEKEAEDLLSLSAKLARKGSENAQLIKKLNGKVTTLGSLLKALGSQLEEADSS</sequence>
<evidence type="ECO:0000313" key="2">
    <source>
        <dbReference type="EMBL" id="KAL3677904.1"/>
    </source>
</evidence>
<accession>A0ABD3GJL7</accession>
<keyword evidence="1" id="KW-0175">Coiled coil</keyword>
<proteinExistence type="predicted"/>
<protein>
    <submittedName>
        <fullName evidence="2">Uncharacterized protein</fullName>
    </submittedName>
</protein>
<keyword evidence="3" id="KW-1185">Reference proteome</keyword>
<dbReference type="Proteomes" id="UP001633002">
    <property type="component" value="Unassembled WGS sequence"/>
</dbReference>